<evidence type="ECO:0000259" key="4">
    <source>
        <dbReference type="PROSITE" id="PS51186"/>
    </source>
</evidence>
<dbReference type="OrthoDB" id="5242221at2"/>
<gene>
    <name evidence="5" type="ORF">SAMN05421811_104659</name>
</gene>
<dbReference type="PROSITE" id="PS51186">
    <property type="entry name" value="GNAT"/>
    <property type="match status" value="1"/>
</dbReference>
<accession>A0A1I0I5W3</accession>
<dbReference type="EMBL" id="FOHX01000004">
    <property type="protein sequence ID" value="SET91122.1"/>
    <property type="molecule type" value="Genomic_DNA"/>
</dbReference>
<protein>
    <submittedName>
        <fullName evidence="5">Ribosomal-protein-alanine N-acetyltransferase</fullName>
    </submittedName>
</protein>
<dbReference type="InterPro" id="IPR016181">
    <property type="entry name" value="Acyl_CoA_acyltransferase"/>
</dbReference>
<reference evidence="5 6" key="1">
    <citation type="submission" date="2016-10" db="EMBL/GenBank/DDBJ databases">
        <authorList>
            <person name="de Groot N.N."/>
        </authorList>
    </citation>
    <scope>NUCLEOTIDE SEQUENCE [LARGE SCALE GENOMIC DNA]</scope>
    <source>
        <strain evidence="5 6">CGMCC 4.5598</strain>
    </source>
</reference>
<evidence type="ECO:0000256" key="3">
    <source>
        <dbReference type="ARBA" id="ARBA00038502"/>
    </source>
</evidence>
<organism evidence="5 6">
    <name type="scientific">Nonomuraea wenchangensis</name>
    <dbReference type="NCBI Taxonomy" id="568860"/>
    <lineage>
        <taxon>Bacteria</taxon>
        <taxon>Bacillati</taxon>
        <taxon>Actinomycetota</taxon>
        <taxon>Actinomycetes</taxon>
        <taxon>Streptosporangiales</taxon>
        <taxon>Streptosporangiaceae</taxon>
        <taxon>Nonomuraea</taxon>
    </lineage>
</organism>
<evidence type="ECO:0000256" key="1">
    <source>
        <dbReference type="ARBA" id="ARBA00022679"/>
    </source>
</evidence>
<feature type="domain" description="N-acetyltransferase" evidence="4">
    <location>
        <begin position="11"/>
        <end position="179"/>
    </location>
</feature>
<dbReference type="AlphaFoldDB" id="A0A1I0I5W3"/>
<dbReference type="PANTHER" id="PTHR43792:SF8">
    <property type="entry name" value="[RIBOSOMAL PROTEIN US5]-ALANINE N-ACETYLTRANSFERASE"/>
    <property type="match status" value="1"/>
</dbReference>
<dbReference type="Proteomes" id="UP000199361">
    <property type="component" value="Unassembled WGS sequence"/>
</dbReference>
<proteinExistence type="inferred from homology"/>
<comment type="similarity">
    <text evidence="3">Belongs to the acetyltransferase family. RimJ subfamily.</text>
</comment>
<dbReference type="PANTHER" id="PTHR43792">
    <property type="entry name" value="GNAT FAMILY, PUTATIVE (AFU_ORTHOLOGUE AFUA_3G00765)-RELATED-RELATED"/>
    <property type="match status" value="1"/>
</dbReference>
<keyword evidence="2" id="KW-0012">Acyltransferase</keyword>
<sequence length="186" mass="21238">MIETVALPDGVVLRPLTEQDDEALLRAYIRNRDHLRRWEPRRPAEFYTLPGQSLRLKDLLRQRAEGRTVPWVLADGDEIVGAMTLNNVVRGPWLNADLGYWTDARYTGRGLTTTAVLEVCRLADQVLGLHRIAAATLLDNAASQSVLRKAGFEQFGTAPRYLEIDGRWQDHRLFQRILNDRPAFTF</sequence>
<dbReference type="Pfam" id="PF13302">
    <property type="entry name" value="Acetyltransf_3"/>
    <property type="match status" value="1"/>
</dbReference>
<evidence type="ECO:0000256" key="2">
    <source>
        <dbReference type="ARBA" id="ARBA00023315"/>
    </source>
</evidence>
<dbReference type="RefSeq" id="WP_091081781.1">
    <property type="nucleotide sequence ID" value="NZ_FOHX01000004.1"/>
</dbReference>
<keyword evidence="6" id="KW-1185">Reference proteome</keyword>
<dbReference type="InterPro" id="IPR000182">
    <property type="entry name" value="GNAT_dom"/>
</dbReference>
<dbReference type="GO" id="GO:0008999">
    <property type="term" value="F:protein-N-terminal-alanine acetyltransferase activity"/>
    <property type="evidence" value="ECO:0007669"/>
    <property type="project" value="TreeGrafter"/>
</dbReference>
<dbReference type="InterPro" id="IPR051531">
    <property type="entry name" value="N-acetyltransferase"/>
</dbReference>
<evidence type="ECO:0000313" key="6">
    <source>
        <dbReference type="Proteomes" id="UP000199361"/>
    </source>
</evidence>
<keyword evidence="1 5" id="KW-0808">Transferase</keyword>
<name>A0A1I0I5W3_9ACTN</name>
<dbReference type="Gene3D" id="3.40.630.30">
    <property type="match status" value="1"/>
</dbReference>
<evidence type="ECO:0000313" key="5">
    <source>
        <dbReference type="EMBL" id="SET91122.1"/>
    </source>
</evidence>
<dbReference type="STRING" id="568860.SAMN05421811_104659"/>
<dbReference type="SUPFAM" id="SSF55729">
    <property type="entry name" value="Acyl-CoA N-acyltransferases (Nat)"/>
    <property type="match status" value="1"/>
</dbReference>
<dbReference type="GO" id="GO:0005737">
    <property type="term" value="C:cytoplasm"/>
    <property type="evidence" value="ECO:0007669"/>
    <property type="project" value="TreeGrafter"/>
</dbReference>